<keyword evidence="1" id="KW-0732">Signal</keyword>
<accession>A0A0K6I219</accession>
<proteinExistence type="predicted"/>
<evidence type="ECO:0000313" key="2">
    <source>
        <dbReference type="EMBL" id="CUA97093.1"/>
    </source>
</evidence>
<evidence type="ECO:0000256" key="1">
    <source>
        <dbReference type="SAM" id="SignalP"/>
    </source>
</evidence>
<feature type="chain" id="PRO_5005505056" evidence="1">
    <location>
        <begin position="29"/>
        <end position="123"/>
    </location>
</feature>
<keyword evidence="3" id="KW-1185">Reference proteome</keyword>
<evidence type="ECO:0000313" key="3">
    <source>
        <dbReference type="Proteomes" id="UP000183900"/>
    </source>
</evidence>
<dbReference type="AlphaFoldDB" id="A0A0K6I219"/>
<dbReference type="OrthoDB" id="8480492at2"/>
<feature type="signal peptide" evidence="1">
    <location>
        <begin position="1"/>
        <end position="28"/>
    </location>
</feature>
<organism evidence="2 3">
    <name type="scientific">Pannonibacter indicus</name>
    <dbReference type="NCBI Taxonomy" id="466044"/>
    <lineage>
        <taxon>Bacteria</taxon>
        <taxon>Pseudomonadati</taxon>
        <taxon>Pseudomonadota</taxon>
        <taxon>Alphaproteobacteria</taxon>
        <taxon>Hyphomicrobiales</taxon>
        <taxon>Stappiaceae</taxon>
        <taxon>Pannonibacter</taxon>
    </lineage>
</organism>
<dbReference type="EMBL" id="CYHE01000007">
    <property type="protein sequence ID" value="CUA97093.1"/>
    <property type="molecule type" value="Genomic_DNA"/>
</dbReference>
<reference evidence="3" key="1">
    <citation type="submission" date="2015-08" db="EMBL/GenBank/DDBJ databases">
        <authorList>
            <person name="Varghese N."/>
        </authorList>
    </citation>
    <scope>NUCLEOTIDE SEQUENCE [LARGE SCALE GENOMIC DNA]</scope>
    <source>
        <strain evidence="3">DSM 23407</strain>
    </source>
</reference>
<gene>
    <name evidence="2" type="ORF">Ga0061067_1073</name>
</gene>
<dbReference type="Proteomes" id="UP000183900">
    <property type="component" value="Unassembled WGS sequence"/>
</dbReference>
<sequence>MMFPGVSRFGAVFAALFMLGLMACQTAAADNGNRLTADQVRSTFVGRAWSQGTGTFMFSRDGTYRYDDSHTSARGTYQIANDGVLCTINSNSGVQTCYTFYRNGSGYRYWHDRERRYWPAYLR</sequence>
<name>A0A0K6I219_9HYPH</name>
<protein>
    <submittedName>
        <fullName evidence="2">Uncharacterized protein</fullName>
    </submittedName>
</protein>